<evidence type="ECO:0000256" key="2">
    <source>
        <dbReference type="ARBA" id="ARBA00022475"/>
    </source>
</evidence>
<keyword evidence="7 8" id="KW-0472">Membrane</keyword>
<dbReference type="AlphaFoldDB" id="A0A5S9PJS3"/>
<feature type="transmembrane region" description="Helical" evidence="8">
    <location>
        <begin position="362"/>
        <end position="383"/>
    </location>
</feature>
<feature type="transmembrane region" description="Helical" evidence="8">
    <location>
        <begin position="205"/>
        <end position="224"/>
    </location>
</feature>
<evidence type="ECO:0000313" key="10">
    <source>
        <dbReference type="EMBL" id="CAA0104265.1"/>
    </source>
</evidence>
<keyword evidence="5 8" id="KW-0812">Transmembrane</keyword>
<evidence type="ECO:0000313" key="11">
    <source>
        <dbReference type="Proteomes" id="UP000434580"/>
    </source>
</evidence>
<keyword evidence="3" id="KW-0328">Glycosyltransferase</keyword>
<dbReference type="InterPro" id="IPR050297">
    <property type="entry name" value="LipidA_mod_glycosyltrf_83"/>
</dbReference>
<keyword evidence="4" id="KW-0808">Transferase</keyword>
<feature type="transmembrane region" description="Helical" evidence="8">
    <location>
        <begin position="12"/>
        <end position="30"/>
    </location>
</feature>
<sequence>MLKLKFTMNYNRVEIIVSATLVLIYTYHLFHYSVSPDFDGFLRNSQTFDINVNTLIYGGDIYHAPGYQMFLALLTRAFDFSQAHVFFVQAILSIISLLLISRTARRIFDDSIASYTLIICCLLTNLIDYSTAYFKECITIFMMAFIINIYSYLIFNNQNNIRSNVPSIILPFLIFLCLITNPMTLFLFLPLIIHAFYSCFKTNDLLKRYFFISLAILITLYSSFQYRNIKIDNNNFVAFTTNFGVNFYLGHWGTGEEKIEIRKKTNLSESEESKYFTKAALTTIKNKGFKEYISHTLDKIGKFYTRAKTKWIRHKAKIAAEGYKGYADFLSSFGAFVIVFIVIPAAATSISFTKFYSAKQKAFLLALYCSAISLILIPVLFFVRHRFMLPAYPILLVLSAYTIHAASQHLRNKAINSATAFEPSIQTEA</sequence>
<name>A0A5S9PJS3_9GAMM</name>
<evidence type="ECO:0000256" key="1">
    <source>
        <dbReference type="ARBA" id="ARBA00004651"/>
    </source>
</evidence>
<feature type="domain" description="Glycosyltransferase RgtA/B/C/D-like" evidence="9">
    <location>
        <begin position="63"/>
        <end position="221"/>
    </location>
</feature>
<proteinExistence type="predicted"/>
<evidence type="ECO:0000256" key="8">
    <source>
        <dbReference type="SAM" id="Phobius"/>
    </source>
</evidence>
<evidence type="ECO:0000256" key="5">
    <source>
        <dbReference type="ARBA" id="ARBA00022692"/>
    </source>
</evidence>
<dbReference type="PANTHER" id="PTHR33908">
    <property type="entry name" value="MANNOSYLTRANSFERASE YKCB-RELATED"/>
    <property type="match status" value="1"/>
</dbReference>
<feature type="transmembrane region" description="Helical" evidence="8">
    <location>
        <begin position="138"/>
        <end position="155"/>
    </location>
</feature>
<dbReference type="GO" id="GO:0009103">
    <property type="term" value="P:lipopolysaccharide biosynthetic process"/>
    <property type="evidence" value="ECO:0007669"/>
    <property type="project" value="UniProtKB-ARBA"/>
</dbReference>
<dbReference type="GO" id="GO:0016763">
    <property type="term" value="F:pentosyltransferase activity"/>
    <property type="evidence" value="ECO:0007669"/>
    <property type="project" value="TreeGrafter"/>
</dbReference>
<evidence type="ECO:0000256" key="6">
    <source>
        <dbReference type="ARBA" id="ARBA00022989"/>
    </source>
</evidence>
<protein>
    <recommendedName>
        <fullName evidence="9">Glycosyltransferase RgtA/B/C/D-like domain-containing protein</fullName>
    </recommendedName>
</protein>
<feature type="transmembrane region" description="Helical" evidence="8">
    <location>
        <begin position="167"/>
        <end position="193"/>
    </location>
</feature>
<keyword evidence="6 8" id="KW-1133">Transmembrane helix</keyword>
<accession>A0A5S9PJS3</accession>
<evidence type="ECO:0000256" key="4">
    <source>
        <dbReference type="ARBA" id="ARBA00022679"/>
    </source>
</evidence>
<dbReference type="Pfam" id="PF13231">
    <property type="entry name" value="PMT_2"/>
    <property type="match status" value="1"/>
</dbReference>
<feature type="transmembrane region" description="Helical" evidence="8">
    <location>
        <begin position="329"/>
        <end position="350"/>
    </location>
</feature>
<comment type="subcellular location">
    <subcellularLocation>
        <location evidence="1">Cell membrane</location>
        <topology evidence="1">Multi-pass membrane protein</topology>
    </subcellularLocation>
</comment>
<evidence type="ECO:0000259" key="9">
    <source>
        <dbReference type="Pfam" id="PF13231"/>
    </source>
</evidence>
<evidence type="ECO:0000256" key="7">
    <source>
        <dbReference type="ARBA" id="ARBA00023136"/>
    </source>
</evidence>
<gene>
    <name evidence="10" type="ORF">DPBNPPHM_01051</name>
</gene>
<feature type="transmembrane region" description="Helical" evidence="8">
    <location>
        <begin position="112"/>
        <end position="132"/>
    </location>
</feature>
<dbReference type="GO" id="GO:0005886">
    <property type="term" value="C:plasma membrane"/>
    <property type="evidence" value="ECO:0007669"/>
    <property type="project" value="UniProtKB-SubCell"/>
</dbReference>
<dbReference type="EMBL" id="CACSII010000012">
    <property type="protein sequence ID" value="CAA0104265.1"/>
    <property type="molecule type" value="Genomic_DNA"/>
</dbReference>
<feature type="transmembrane region" description="Helical" evidence="8">
    <location>
        <begin position="83"/>
        <end position="100"/>
    </location>
</feature>
<dbReference type="Proteomes" id="UP000434580">
    <property type="component" value="Unassembled WGS sequence"/>
</dbReference>
<organism evidence="10 11">
    <name type="scientific">BD1-7 clade bacterium</name>
    <dbReference type="NCBI Taxonomy" id="2029982"/>
    <lineage>
        <taxon>Bacteria</taxon>
        <taxon>Pseudomonadati</taxon>
        <taxon>Pseudomonadota</taxon>
        <taxon>Gammaproteobacteria</taxon>
        <taxon>Cellvibrionales</taxon>
        <taxon>Spongiibacteraceae</taxon>
        <taxon>BD1-7 clade</taxon>
    </lineage>
</organism>
<dbReference type="InterPro" id="IPR038731">
    <property type="entry name" value="RgtA/B/C-like"/>
</dbReference>
<reference evidence="10 11" key="1">
    <citation type="submission" date="2019-11" db="EMBL/GenBank/DDBJ databases">
        <authorList>
            <person name="Holert J."/>
        </authorList>
    </citation>
    <scope>NUCLEOTIDE SEQUENCE [LARGE SCALE GENOMIC DNA]</scope>
    <source>
        <strain evidence="10">BC5_2</strain>
    </source>
</reference>
<evidence type="ECO:0000256" key="3">
    <source>
        <dbReference type="ARBA" id="ARBA00022676"/>
    </source>
</evidence>
<keyword evidence="2" id="KW-1003">Cell membrane</keyword>
<dbReference type="PANTHER" id="PTHR33908:SF11">
    <property type="entry name" value="MEMBRANE PROTEIN"/>
    <property type="match status" value="1"/>
</dbReference>